<dbReference type="GO" id="GO:0004601">
    <property type="term" value="F:peroxidase activity"/>
    <property type="evidence" value="ECO:0007669"/>
    <property type="project" value="UniProtKB-KW"/>
</dbReference>
<dbReference type="InterPro" id="IPR006314">
    <property type="entry name" value="Dyp_peroxidase"/>
</dbReference>
<feature type="compositionally biased region" description="Basic and acidic residues" evidence="9">
    <location>
        <begin position="338"/>
        <end position="349"/>
    </location>
</feature>
<evidence type="ECO:0000256" key="2">
    <source>
        <dbReference type="ARBA" id="ARBA00022559"/>
    </source>
</evidence>
<dbReference type="Pfam" id="PF21105">
    <property type="entry name" value="DyP_N"/>
    <property type="match status" value="1"/>
</dbReference>
<dbReference type="GO" id="GO:0005829">
    <property type="term" value="C:cytosol"/>
    <property type="evidence" value="ECO:0007669"/>
    <property type="project" value="TreeGrafter"/>
</dbReference>
<evidence type="ECO:0000256" key="10">
    <source>
        <dbReference type="SAM" id="SignalP"/>
    </source>
</evidence>
<dbReference type="InParanoid" id="A0A165MLL1"/>
<keyword evidence="3" id="KW-0349">Heme</keyword>
<feature type="domain" description="DyP dimeric alpha+beta barrel" evidence="12">
    <location>
        <begin position="75"/>
        <end position="222"/>
    </location>
</feature>
<evidence type="ECO:0000259" key="11">
    <source>
        <dbReference type="Pfam" id="PF20628"/>
    </source>
</evidence>
<evidence type="ECO:0000313" key="14">
    <source>
        <dbReference type="Proteomes" id="UP000077266"/>
    </source>
</evidence>
<evidence type="ECO:0000256" key="9">
    <source>
        <dbReference type="SAM" id="MobiDB-lite"/>
    </source>
</evidence>
<dbReference type="NCBIfam" id="TIGR01413">
    <property type="entry name" value="Dyp_perox_fam"/>
    <property type="match status" value="1"/>
</dbReference>
<dbReference type="InterPro" id="IPR049509">
    <property type="entry name" value="DyP_N"/>
</dbReference>
<evidence type="ECO:0000256" key="5">
    <source>
        <dbReference type="ARBA" id="ARBA00022729"/>
    </source>
</evidence>
<dbReference type="PROSITE" id="PS51404">
    <property type="entry name" value="DYP_PEROXIDASE"/>
    <property type="match status" value="1"/>
</dbReference>
<sequence length="513" mass="55106">MRVSSTFFCVLAVFLASAPEQVVAGRGGRDIARRAAANPAASKGTRKTSMLKNVAGLPTLPSVAQTTSSEVPLDEVQGDIVVGMLKPQQVFYFFSIADATTFKSHLASDIAPIVTTARQMLDRTKEPLVLLNMAFSATGLQALGVSDDLGDFVFPAGQFAGAVGLGDTLDNWKDEFKGTGIHGVVLLASDTKDLINEQIKFIETAFGASIRKVYELDAAMRPGDLAGHEMFGFKDGIAQPWLKGFGMKLPGQTEVDPGSVVVGLDGDFNTRPSDGWMTGGSFLAFRQLEQHVPEFNKFLIDNAPAVEGKSLEDRANLLGARIVGRWKSGAPIDLSPEQDDRALGADKNRNNNFNYTHPEIPSFAFDADQSRCPFSAHIRKTRPRADLGSTISIMRSGIPYGPEPTDAEAASNTTSAERGLAFVAYQSDISQGFQFIQQAWANNPNFVFTKPSVPEVGFDPVIGQAGGAPRNVTGLDPNAPNGKTTFLKEFVVARGGEYFFSPPVSAFKGRLVQ</sequence>
<keyword evidence="14" id="KW-1185">Reference proteome</keyword>
<feature type="region of interest" description="Disordered" evidence="9">
    <location>
        <begin position="329"/>
        <end position="349"/>
    </location>
</feature>
<dbReference type="GO" id="GO:0046872">
    <property type="term" value="F:metal ion binding"/>
    <property type="evidence" value="ECO:0007669"/>
    <property type="project" value="UniProtKB-KW"/>
</dbReference>
<keyword evidence="5 10" id="KW-0732">Signal</keyword>
<evidence type="ECO:0000256" key="4">
    <source>
        <dbReference type="ARBA" id="ARBA00022723"/>
    </source>
</evidence>
<dbReference type="STRING" id="1314781.A0A165MLL1"/>
<dbReference type="OrthoDB" id="3207336at2759"/>
<dbReference type="InterPro" id="IPR048328">
    <property type="entry name" value="Dyp_perox_C"/>
</dbReference>
<keyword evidence="7" id="KW-0408">Iron</keyword>
<dbReference type="PANTHER" id="PTHR30521:SF4">
    <property type="entry name" value="DEFERROCHELATASE"/>
    <property type="match status" value="1"/>
</dbReference>
<evidence type="ECO:0000256" key="6">
    <source>
        <dbReference type="ARBA" id="ARBA00023002"/>
    </source>
</evidence>
<evidence type="ECO:0000256" key="1">
    <source>
        <dbReference type="ARBA" id="ARBA00001970"/>
    </source>
</evidence>
<dbReference type="EMBL" id="KV425909">
    <property type="protein sequence ID" value="KZV99447.1"/>
    <property type="molecule type" value="Genomic_DNA"/>
</dbReference>
<protein>
    <submittedName>
        <fullName evidence="13">Fungal peroxidase</fullName>
    </submittedName>
</protein>
<proteinExistence type="inferred from homology"/>
<keyword evidence="4" id="KW-0479">Metal-binding</keyword>
<evidence type="ECO:0000259" key="12">
    <source>
        <dbReference type="Pfam" id="PF21105"/>
    </source>
</evidence>
<comment type="similarity">
    <text evidence="8">Belongs to the DyP-type peroxidase family.</text>
</comment>
<dbReference type="InterPro" id="IPR011008">
    <property type="entry name" value="Dimeric_a/b-barrel"/>
</dbReference>
<dbReference type="Proteomes" id="UP000077266">
    <property type="component" value="Unassembled WGS sequence"/>
</dbReference>
<dbReference type="GO" id="GO:0020037">
    <property type="term" value="F:heme binding"/>
    <property type="evidence" value="ECO:0007669"/>
    <property type="project" value="InterPro"/>
</dbReference>
<keyword evidence="6" id="KW-0560">Oxidoreductase</keyword>
<comment type="cofactor">
    <cofactor evidence="1">
        <name>heme b</name>
        <dbReference type="ChEBI" id="CHEBI:60344"/>
    </cofactor>
</comment>
<gene>
    <name evidence="13" type="ORF">EXIGLDRAFT_724930</name>
</gene>
<feature type="domain" description="Dyp-type peroxidase C-terminal" evidence="11">
    <location>
        <begin position="273"/>
        <end position="440"/>
    </location>
</feature>
<reference evidence="13 14" key="1">
    <citation type="journal article" date="2016" name="Mol. Biol. Evol.">
        <title>Comparative Genomics of Early-Diverging Mushroom-Forming Fungi Provides Insights into the Origins of Lignocellulose Decay Capabilities.</title>
        <authorList>
            <person name="Nagy L.G."/>
            <person name="Riley R."/>
            <person name="Tritt A."/>
            <person name="Adam C."/>
            <person name="Daum C."/>
            <person name="Floudas D."/>
            <person name="Sun H."/>
            <person name="Yadav J.S."/>
            <person name="Pangilinan J."/>
            <person name="Larsson K.H."/>
            <person name="Matsuura K."/>
            <person name="Barry K."/>
            <person name="Labutti K."/>
            <person name="Kuo R."/>
            <person name="Ohm R.A."/>
            <person name="Bhattacharya S.S."/>
            <person name="Shirouzu T."/>
            <person name="Yoshinaga Y."/>
            <person name="Martin F.M."/>
            <person name="Grigoriev I.V."/>
            <person name="Hibbett D.S."/>
        </authorList>
    </citation>
    <scope>NUCLEOTIDE SEQUENCE [LARGE SCALE GENOMIC DNA]</scope>
    <source>
        <strain evidence="13 14">HHB12029</strain>
    </source>
</reference>
<feature type="signal peptide" evidence="10">
    <location>
        <begin position="1"/>
        <end position="24"/>
    </location>
</feature>
<accession>A0A165MLL1</accession>
<dbReference type="AlphaFoldDB" id="A0A165MLL1"/>
<evidence type="ECO:0000256" key="3">
    <source>
        <dbReference type="ARBA" id="ARBA00022617"/>
    </source>
</evidence>
<dbReference type="PANTHER" id="PTHR30521">
    <property type="entry name" value="DEFERROCHELATASE/PEROXIDASE"/>
    <property type="match status" value="1"/>
</dbReference>
<keyword evidence="2 13" id="KW-0575">Peroxidase</keyword>
<feature type="chain" id="PRO_5007862529" evidence="10">
    <location>
        <begin position="25"/>
        <end position="513"/>
    </location>
</feature>
<evidence type="ECO:0000256" key="8">
    <source>
        <dbReference type="ARBA" id="ARBA00025737"/>
    </source>
</evidence>
<organism evidence="13 14">
    <name type="scientific">Exidia glandulosa HHB12029</name>
    <dbReference type="NCBI Taxonomy" id="1314781"/>
    <lineage>
        <taxon>Eukaryota</taxon>
        <taxon>Fungi</taxon>
        <taxon>Dikarya</taxon>
        <taxon>Basidiomycota</taxon>
        <taxon>Agaricomycotina</taxon>
        <taxon>Agaricomycetes</taxon>
        <taxon>Auriculariales</taxon>
        <taxon>Exidiaceae</taxon>
        <taxon>Exidia</taxon>
    </lineage>
</organism>
<evidence type="ECO:0000256" key="7">
    <source>
        <dbReference type="ARBA" id="ARBA00023004"/>
    </source>
</evidence>
<dbReference type="Pfam" id="PF20628">
    <property type="entry name" value="Dyp_perox_C"/>
    <property type="match status" value="1"/>
</dbReference>
<evidence type="ECO:0000313" key="13">
    <source>
        <dbReference type="EMBL" id="KZV99447.1"/>
    </source>
</evidence>
<name>A0A165MLL1_EXIGL</name>
<dbReference type="SUPFAM" id="SSF54909">
    <property type="entry name" value="Dimeric alpha+beta barrel"/>
    <property type="match status" value="1"/>
</dbReference>